<feature type="compositionally biased region" description="Polar residues" evidence="1">
    <location>
        <begin position="299"/>
        <end position="311"/>
    </location>
</feature>
<gene>
    <name evidence="3" type="ORF">OHK93_005869</name>
</gene>
<feature type="compositionally biased region" description="Low complexity" evidence="1">
    <location>
        <begin position="323"/>
        <end position="344"/>
    </location>
</feature>
<feature type="compositionally biased region" description="Polar residues" evidence="1">
    <location>
        <begin position="103"/>
        <end position="124"/>
    </location>
</feature>
<protein>
    <recommendedName>
        <fullName evidence="2">C2H2-type domain-containing protein</fullName>
    </recommendedName>
</protein>
<organism evidence="3 4">
    <name type="scientific">Ramalina farinacea</name>
    <dbReference type="NCBI Taxonomy" id="258253"/>
    <lineage>
        <taxon>Eukaryota</taxon>
        <taxon>Fungi</taxon>
        <taxon>Dikarya</taxon>
        <taxon>Ascomycota</taxon>
        <taxon>Pezizomycotina</taxon>
        <taxon>Lecanoromycetes</taxon>
        <taxon>OSLEUM clade</taxon>
        <taxon>Lecanoromycetidae</taxon>
        <taxon>Lecanorales</taxon>
        <taxon>Lecanorineae</taxon>
        <taxon>Ramalinaceae</taxon>
        <taxon>Ramalina</taxon>
    </lineage>
</organism>
<feature type="region of interest" description="Disordered" evidence="1">
    <location>
        <begin position="471"/>
        <end position="599"/>
    </location>
</feature>
<feature type="compositionally biased region" description="Basic and acidic residues" evidence="1">
    <location>
        <begin position="390"/>
        <end position="405"/>
    </location>
</feature>
<proteinExistence type="predicted"/>
<feature type="compositionally biased region" description="Polar residues" evidence="1">
    <location>
        <begin position="825"/>
        <end position="834"/>
    </location>
</feature>
<feature type="compositionally biased region" description="Polar residues" evidence="1">
    <location>
        <begin position="345"/>
        <end position="365"/>
    </location>
</feature>
<accession>A0AA43QJ01</accession>
<feature type="compositionally biased region" description="Basic and acidic residues" evidence="1">
    <location>
        <begin position="545"/>
        <end position="568"/>
    </location>
</feature>
<feature type="compositionally biased region" description="Low complexity" evidence="1">
    <location>
        <begin position="47"/>
        <end position="75"/>
    </location>
</feature>
<evidence type="ECO:0000259" key="2">
    <source>
        <dbReference type="PROSITE" id="PS00028"/>
    </source>
</evidence>
<feature type="compositionally biased region" description="Low complexity" evidence="1">
    <location>
        <begin position="988"/>
        <end position="1003"/>
    </location>
</feature>
<feature type="region of interest" description="Disordered" evidence="1">
    <location>
        <begin position="691"/>
        <end position="865"/>
    </location>
</feature>
<name>A0AA43QJ01_9LECA</name>
<evidence type="ECO:0000313" key="3">
    <source>
        <dbReference type="EMBL" id="MDI1486637.1"/>
    </source>
</evidence>
<dbReference type="Proteomes" id="UP001161017">
    <property type="component" value="Unassembled WGS sequence"/>
</dbReference>
<feature type="compositionally biased region" description="Polar residues" evidence="1">
    <location>
        <begin position="845"/>
        <end position="860"/>
    </location>
</feature>
<feature type="compositionally biased region" description="Polar residues" evidence="1">
    <location>
        <begin position="741"/>
        <end position="755"/>
    </location>
</feature>
<feature type="domain" description="C2H2-type" evidence="2">
    <location>
        <begin position="1221"/>
        <end position="1244"/>
    </location>
</feature>
<feature type="compositionally biased region" description="Low complexity" evidence="1">
    <location>
        <begin position="484"/>
        <end position="494"/>
    </location>
</feature>
<comment type="caution">
    <text evidence="3">The sequence shown here is derived from an EMBL/GenBank/DDBJ whole genome shotgun (WGS) entry which is preliminary data.</text>
</comment>
<dbReference type="PROSITE" id="PS00028">
    <property type="entry name" value="ZINC_FINGER_C2H2_1"/>
    <property type="match status" value="1"/>
</dbReference>
<feature type="compositionally biased region" description="Polar residues" evidence="1">
    <location>
        <begin position="1143"/>
        <end position="1158"/>
    </location>
</feature>
<feature type="compositionally biased region" description="Polar residues" evidence="1">
    <location>
        <begin position="181"/>
        <end position="237"/>
    </location>
</feature>
<feature type="region of interest" description="Disordered" evidence="1">
    <location>
        <begin position="1060"/>
        <end position="1211"/>
    </location>
</feature>
<evidence type="ECO:0000313" key="4">
    <source>
        <dbReference type="Proteomes" id="UP001161017"/>
    </source>
</evidence>
<feature type="compositionally biased region" description="Low complexity" evidence="1">
    <location>
        <begin position="137"/>
        <end position="161"/>
    </location>
</feature>
<reference evidence="3" key="1">
    <citation type="journal article" date="2023" name="Genome Biol. Evol.">
        <title>First Whole Genome Sequence and Flow Cytometry Genome Size Data for the Lichen-Forming Fungus Ramalina farinacea (Ascomycota).</title>
        <authorList>
            <person name="Llewellyn T."/>
            <person name="Mian S."/>
            <person name="Hill R."/>
            <person name="Leitch I.J."/>
            <person name="Gaya E."/>
        </authorList>
    </citation>
    <scope>NUCLEOTIDE SEQUENCE</scope>
    <source>
        <strain evidence="3">LIQ254RAFAR</strain>
    </source>
</reference>
<feature type="compositionally biased region" description="Polar residues" evidence="1">
    <location>
        <begin position="35"/>
        <end position="46"/>
    </location>
</feature>
<feature type="compositionally biased region" description="Polar residues" evidence="1">
    <location>
        <begin position="1187"/>
        <end position="1196"/>
    </location>
</feature>
<feature type="region of interest" description="Disordered" evidence="1">
    <location>
        <begin position="949"/>
        <end position="1039"/>
    </location>
</feature>
<feature type="compositionally biased region" description="Polar residues" evidence="1">
    <location>
        <begin position="1008"/>
        <end position="1017"/>
    </location>
</feature>
<sequence>MSYSGYNQFSPYYQQPPQQSSQQNNNSTNSGGAYPSNSSFQPLSAYQSEQQRQQQQQHQSHNQSSHQSNSNYDSQGYGNNSVTSSAQAALSYGNQGYGGLGSSSGRNNDPSNTYASSRPDTTALGNLAYASSLGPDQQQQQQQSSLSLSQLIDYNRSRSGYGTSGGYGGTSDTSHSHQRVDGQSSTQQTPNGLPYTTTYQTSNTLPAYSSQSYGLNNTGRSSPAQHQYSNTSQQPRVNQAAPHQDSHTPQPARPASGQAMPRPKSQASARGNHSPQVSTARVTQPSSGQTGGNHYYGSNAATMGGQQARTNASPAQPRPAQAPPASSHTQSRSSATSATQSNQSRKLSNTQAQTAKQQDARNTGSDPAVGNSGVSAPPVTVNPNQIFNHSEWERRQEEEKAERLARAASAATKTPGDDVTQAAKALVSQSASASSESTTKEQIELEMKQMIEKMRDYKAKDPSLFSQVWEEVKKGDAAQRTPQPAASSAKAPAANGLPTPTTELPAESDLAPTPSASASASASDFDRGRYPMQRRRRGGSTYTPDRPHKSDKKARAELLTGNDRETMKDTTAPTPAPPAQQQAPAKTKETPKPSGQKVATPAVAAKLPPAGTTYWPENKKHGLAIAARNALMYPAINHGKNIAADEIHALLDRNPSYAQMCEYLEAKGFVIERGPFARTLLAAVPEMGAPKNASTLNQSSSTPVPPASGKPQVAPPPQPPAAQSHPLPYFAPPFNPALHFSSFQAPSGQPQNGSPGSYAGFDLNVKPEDGPSQPTKPLSKEEKAKKRTFADIVDLSQLSDEDDFARHRPKPRAEKPPSVMPNGRPSVTGTTNDALNARWRPPGVPTTQLQSPPSVQQTAPSKPMPRQIPRHMPHLNSREHLLYDLVVDPMNKRRDALRRSNYDPKTIARDILLASGKHPSMPPLNEHLEALRDKFMSVDANSDLSTFRWDLVDPGGDPAPKANARPVEDNEPSLFLSDHEPASPTSPPAEAKSRSAVVAVSVEGRSDSPVQPTSQGSLKGKYGRRGRPPKKRFNVSGLGMGEAHPSAAVGVFPAIPGEDLTTKGLSKERSLPYTSPYAESTTDANTSFEAALTPSSPRPVASPEVSGLTPSTGLPKRKGRPPGAKNRAPRSDKGIPKKVSQEFIPTSPKNITPSQVRPDSSKPLRPSGLRNTLTPTKSGIAVVIPSPTRSLESTSPALRPQVLGKGDPSTGTDPSYSVYKCNWDNCPAELHDMKILRKHVRKQHRDRVSQVGPWQCKWGGCKSPFERYTDPEKWERHMEQRHLRPYEREIWEGGGKGRSGKSIFT</sequence>
<feature type="compositionally biased region" description="Low complexity" evidence="1">
    <location>
        <begin position="1"/>
        <end position="30"/>
    </location>
</feature>
<feature type="region of interest" description="Disordered" evidence="1">
    <location>
        <begin position="1"/>
        <end position="443"/>
    </location>
</feature>
<feature type="compositionally biased region" description="Polar residues" evidence="1">
    <location>
        <begin position="692"/>
        <end position="702"/>
    </location>
</feature>
<feature type="compositionally biased region" description="Low complexity" evidence="1">
    <location>
        <begin position="422"/>
        <end position="437"/>
    </location>
</feature>
<evidence type="ECO:0000256" key="1">
    <source>
        <dbReference type="SAM" id="MobiDB-lite"/>
    </source>
</evidence>
<feature type="compositionally biased region" description="Pro residues" evidence="1">
    <location>
        <begin position="703"/>
        <end position="720"/>
    </location>
</feature>
<feature type="compositionally biased region" description="Polar residues" evidence="1">
    <location>
        <begin position="1077"/>
        <end position="1088"/>
    </location>
</feature>
<feature type="compositionally biased region" description="Polar residues" evidence="1">
    <location>
        <begin position="265"/>
        <end position="288"/>
    </location>
</feature>
<keyword evidence="4" id="KW-1185">Reference proteome</keyword>
<dbReference type="EMBL" id="JAPUFD010000003">
    <property type="protein sequence ID" value="MDI1486637.1"/>
    <property type="molecule type" value="Genomic_DNA"/>
</dbReference>
<feature type="compositionally biased region" description="Polar residues" evidence="1">
    <location>
        <begin position="76"/>
        <end position="94"/>
    </location>
</feature>
<dbReference type="SMART" id="SM00355">
    <property type="entry name" value="ZnF_C2H2"/>
    <property type="match status" value="2"/>
</dbReference>
<dbReference type="InterPro" id="IPR013087">
    <property type="entry name" value="Znf_C2H2_type"/>
</dbReference>
<dbReference type="Gene3D" id="3.30.160.60">
    <property type="entry name" value="Classic Zinc Finger"/>
    <property type="match status" value="1"/>
</dbReference>
<feature type="compositionally biased region" description="Basic residues" evidence="1">
    <location>
        <begin position="1021"/>
        <end position="1033"/>
    </location>
</feature>